<organism evidence="2 3">
    <name type="scientific">Platanthera guangdongensis</name>
    <dbReference type="NCBI Taxonomy" id="2320717"/>
    <lineage>
        <taxon>Eukaryota</taxon>
        <taxon>Viridiplantae</taxon>
        <taxon>Streptophyta</taxon>
        <taxon>Embryophyta</taxon>
        <taxon>Tracheophyta</taxon>
        <taxon>Spermatophyta</taxon>
        <taxon>Magnoliopsida</taxon>
        <taxon>Liliopsida</taxon>
        <taxon>Asparagales</taxon>
        <taxon>Orchidaceae</taxon>
        <taxon>Orchidoideae</taxon>
        <taxon>Orchideae</taxon>
        <taxon>Orchidinae</taxon>
        <taxon>Platanthera</taxon>
    </lineage>
</organism>
<proteinExistence type="predicted"/>
<evidence type="ECO:0000256" key="1">
    <source>
        <dbReference type="SAM" id="MobiDB-lite"/>
    </source>
</evidence>
<evidence type="ECO:0008006" key="4">
    <source>
        <dbReference type="Google" id="ProtNLM"/>
    </source>
</evidence>
<feature type="region of interest" description="Disordered" evidence="1">
    <location>
        <begin position="36"/>
        <end position="61"/>
    </location>
</feature>
<comment type="caution">
    <text evidence="2">The sequence shown here is derived from an EMBL/GenBank/DDBJ whole genome shotgun (WGS) entry which is preliminary data.</text>
</comment>
<feature type="compositionally biased region" description="Low complexity" evidence="1">
    <location>
        <begin position="50"/>
        <end position="61"/>
    </location>
</feature>
<dbReference type="EMBL" id="JBBWWR010000005">
    <property type="protein sequence ID" value="KAK8966509.1"/>
    <property type="molecule type" value="Genomic_DNA"/>
</dbReference>
<evidence type="ECO:0000313" key="2">
    <source>
        <dbReference type="EMBL" id="KAK8966509.1"/>
    </source>
</evidence>
<accession>A0ABR2MQP7</accession>
<evidence type="ECO:0000313" key="3">
    <source>
        <dbReference type="Proteomes" id="UP001412067"/>
    </source>
</evidence>
<keyword evidence="3" id="KW-1185">Reference proteome</keyword>
<reference evidence="2 3" key="1">
    <citation type="journal article" date="2022" name="Nat. Plants">
        <title>Genomes of leafy and leafless Platanthera orchids illuminate the evolution of mycoheterotrophy.</title>
        <authorList>
            <person name="Li M.H."/>
            <person name="Liu K.W."/>
            <person name="Li Z."/>
            <person name="Lu H.C."/>
            <person name="Ye Q.L."/>
            <person name="Zhang D."/>
            <person name="Wang J.Y."/>
            <person name="Li Y.F."/>
            <person name="Zhong Z.M."/>
            <person name="Liu X."/>
            <person name="Yu X."/>
            <person name="Liu D.K."/>
            <person name="Tu X.D."/>
            <person name="Liu B."/>
            <person name="Hao Y."/>
            <person name="Liao X.Y."/>
            <person name="Jiang Y.T."/>
            <person name="Sun W.H."/>
            <person name="Chen J."/>
            <person name="Chen Y.Q."/>
            <person name="Ai Y."/>
            <person name="Zhai J.W."/>
            <person name="Wu S.S."/>
            <person name="Zhou Z."/>
            <person name="Hsiao Y.Y."/>
            <person name="Wu W.L."/>
            <person name="Chen Y.Y."/>
            <person name="Lin Y.F."/>
            <person name="Hsu J.L."/>
            <person name="Li C.Y."/>
            <person name="Wang Z.W."/>
            <person name="Zhao X."/>
            <person name="Zhong W.Y."/>
            <person name="Ma X.K."/>
            <person name="Ma L."/>
            <person name="Huang J."/>
            <person name="Chen G.Z."/>
            <person name="Huang M.Z."/>
            <person name="Huang L."/>
            <person name="Peng D.H."/>
            <person name="Luo Y.B."/>
            <person name="Zou S.Q."/>
            <person name="Chen S.P."/>
            <person name="Lan S."/>
            <person name="Tsai W.C."/>
            <person name="Van de Peer Y."/>
            <person name="Liu Z.J."/>
        </authorList>
    </citation>
    <scope>NUCLEOTIDE SEQUENCE [LARGE SCALE GENOMIC DNA]</scope>
    <source>
        <strain evidence="2">Lor288</strain>
    </source>
</reference>
<dbReference type="Proteomes" id="UP001412067">
    <property type="component" value="Unassembled WGS sequence"/>
</dbReference>
<name>A0ABR2MQP7_9ASPA</name>
<protein>
    <recommendedName>
        <fullName evidence="4">Secreted protein</fullName>
    </recommendedName>
</protein>
<sequence>MRATVYAVCAGFIHLSVSSYAGNLGVFWNYFIARASPDGNEEGRGPLMQRADPGTRGRARRTGVATTAALGGLAMRGGKAWQCPRGAWMAMSAGRG</sequence>
<gene>
    <name evidence="2" type="ORF">KSP40_PGU022395</name>
</gene>